<dbReference type="AlphaFoldDB" id="A0A644YND3"/>
<keyword evidence="1" id="KW-0812">Transmembrane</keyword>
<evidence type="ECO:0000256" key="1">
    <source>
        <dbReference type="SAM" id="Phobius"/>
    </source>
</evidence>
<keyword evidence="1" id="KW-0472">Membrane</keyword>
<protein>
    <recommendedName>
        <fullName evidence="3">DUF4321 domain-containing protein</fullName>
    </recommendedName>
</protein>
<feature type="transmembrane region" description="Helical" evidence="1">
    <location>
        <begin position="51"/>
        <end position="73"/>
    </location>
</feature>
<organism evidence="2">
    <name type="scientific">bioreactor metagenome</name>
    <dbReference type="NCBI Taxonomy" id="1076179"/>
    <lineage>
        <taxon>unclassified sequences</taxon>
        <taxon>metagenomes</taxon>
        <taxon>ecological metagenomes</taxon>
    </lineage>
</organism>
<evidence type="ECO:0000313" key="2">
    <source>
        <dbReference type="EMBL" id="MPM29797.1"/>
    </source>
</evidence>
<keyword evidence="1" id="KW-1133">Transmembrane helix</keyword>
<evidence type="ECO:0008006" key="3">
    <source>
        <dbReference type="Google" id="ProtNLM"/>
    </source>
</evidence>
<proteinExistence type="predicted"/>
<reference evidence="2" key="1">
    <citation type="submission" date="2019-08" db="EMBL/GenBank/DDBJ databases">
        <authorList>
            <person name="Kucharzyk K."/>
            <person name="Murdoch R.W."/>
            <person name="Higgins S."/>
            <person name="Loffler F."/>
        </authorList>
    </citation>
    <scope>NUCLEOTIDE SEQUENCE</scope>
</reference>
<dbReference type="EMBL" id="VSSQ01005610">
    <property type="protein sequence ID" value="MPM29797.1"/>
    <property type="molecule type" value="Genomic_DNA"/>
</dbReference>
<comment type="caution">
    <text evidence="2">The sequence shown here is derived from an EMBL/GenBank/DDBJ whole genome shotgun (WGS) entry which is preliminary data.</text>
</comment>
<gene>
    <name evidence="2" type="ORF">SDC9_76338</name>
</gene>
<name>A0A644YND3_9ZZZZ</name>
<accession>A0A644YND3</accession>
<sequence length="75" mass="8245">MVLAITIGTFVGGLLGDFIGNWLPLARLGIEVGNSVPFIVETNLLSMTLQMLVRFNLGSILGLFIGILVFRYFDR</sequence>